<feature type="region of interest" description="Disordered" evidence="1">
    <location>
        <begin position="1"/>
        <end position="34"/>
    </location>
</feature>
<dbReference type="Pfam" id="PF13632">
    <property type="entry name" value="Glyco_trans_2_3"/>
    <property type="match status" value="1"/>
</dbReference>
<feature type="compositionally biased region" description="Low complexity" evidence="1">
    <location>
        <begin position="479"/>
        <end position="491"/>
    </location>
</feature>
<feature type="region of interest" description="Disordered" evidence="1">
    <location>
        <begin position="475"/>
        <end position="506"/>
    </location>
</feature>
<dbReference type="Proteomes" id="UP000320333">
    <property type="component" value="Unassembled WGS sequence"/>
</dbReference>
<dbReference type="SUPFAM" id="SSF53448">
    <property type="entry name" value="Nucleotide-diphospho-sugar transferases"/>
    <property type="match status" value="1"/>
</dbReference>
<evidence type="ECO:0000313" key="5">
    <source>
        <dbReference type="Proteomes" id="UP000320333"/>
    </source>
</evidence>
<feature type="transmembrane region" description="Helical" evidence="2">
    <location>
        <begin position="978"/>
        <end position="1005"/>
    </location>
</feature>
<reference evidence="4 5" key="1">
    <citation type="journal article" date="2019" name="Sci. Rep.">
        <title>Comparative genomics of chytrid fungi reveal insights into the obligate biotrophic and pathogenic lifestyle of Synchytrium endobioticum.</title>
        <authorList>
            <person name="van de Vossenberg B.T.L.H."/>
            <person name="Warris S."/>
            <person name="Nguyen H.D.T."/>
            <person name="van Gent-Pelzer M.P.E."/>
            <person name="Joly D.L."/>
            <person name="van de Geest H.C."/>
            <person name="Bonants P.J.M."/>
            <person name="Smith D.S."/>
            <person name="Levesque C.A."/>
            <person name="van der Lee T.A.J."/>
        </authorList>
    </citation>
    <scope>NUCLEOTIDE SEQUENCE [LARGE SCALE GENOMIC DNA]</scope>
    <source>
        <strain evidence="4 5">CBS 675.73</strain>
    </source>
</reference>
<dbReference type="PANTHER" id="PTHR36851">
    <property type="entry name" value="UNNAMED PRODUCT"/>
    <property type="match status" value="1"/>
</dbReference>
<feature type="compositionally biased region" description="Polar residues" evidence="1">
    <location>
        <begin position="101"/>
        <end position="125"/>
    </location>
</feature>
<name>A0A507FCM4_9FUNG</name>
<sequence>MSGHVERVAQPSGGTQERSKGYRPGCKVSAAPSPVRSIQPEFTFAAVELPDDEWGSAEDGGEKLDYQSIVVQPTTATIPTYSILKRQHHPSDGAMHPPVSRIQNPSERTETPTATGPTEQPSNTYREGCKVSAAPPIRSIKFQLSVAALEFFPTGGLIIFLPILNSESHHYERFCLSKIMKSAECETSQKKNLKNWQKDTASLASTDSFASTTLSYSRHSVASSSSGKTLTQSIATQTDQYFICANCANTKNAVARKTDLYVAHISVDLSEEEWGLEKGQYEHEDIASMDTQRDDCALLENITFPAEAETLTLYDIIINENDMPAENEPEFRNEVEDSDDEQKDWTPRLFSQRKPANQSASTALKPWLIDPESEDEAKTLEDIQVDIKSNAQARRQETRKKKLMQTQRSPPGARLEPQLFQFDEKSAYRYTPDDEKDVQPCFTVPSVKLPCDEWNEQESQSFDYEQSTYPYAQADSEQGFNFKNTSNNKKSNSGKRGKLQGRGKRGAKTGVISFEELSARALELSRLAYERNSEKIVQLPWKAVLQRVPGVWLVAVFVLGLLGPAHAPLLFSVYFVLVHLLSLMASLRVAYGAYHAKRMAAKCSYTDWATEWEQHMERSSGGLTVSSRIEMGALESGCGGVGMERVDREGLSFNLINHVIIIPNYKENMDTLCETLDVLASHSRAISQYKGETAGKHSNVSWAARQMTKKSKNMKLDVFTVMDADTAFAEDYFNAVTYHYTTAPSETRMFNIYAPSTVFDRNAKDVPVFVRLSDMLWSAGVMGNYVPFSPITIPCSAYSLPMELIKAVDFWDVGSEGLGEDMHMFLKCFFATEGRIEVTPIFSPASCCNIEGPEGSGAIGFMRARYGQAKRHLWGCLDFGYTIHMALLGIIAPGYVTPVIGRKTTQKKSDGKNKNVMDEDLHFHVGKLLVLIHRLSEAHIVGGHMFMLIAIVGLLVPLSPTPSNLSIQYWQFITAEAVHPMVMLAAEICGYIRFISIFSIIACAYNYEQYQQWVGVTRWQLSQAGDAQPLTNENTQYVNGVAVGIGKRVQHLGRRAELQSFRTSWNYLDWFAIPVTDFVSDVSSAPTSFPTSPRMNFIQPPPPYVQSVQTQSSPPASVNPVERSFSQSTIFDSHPNDEYTSWEEHDEIVASH</sequence>
<feature type="compositionally biased region" description="Polar residues" evidence="1">
    <location>
        <begin position="1106"/>
        <end position="1116"/>
    </location>
</feature>
<feature type="region of interest" description="Disordered" evidence="1">
    <location>
        <begin position="88"/>
        <end position="125"/>
    </location>
</feature>
<dbReference type="AlphaFoldDB" id="A0A507FCM4"/>
<feature type="domain" description="Glycosyltransferase 2-like" evidence="3">
    <location>
        <begin position="719"/>
        <end position="921"/>
    </location>
</feature>
<comment type="caution">
    <text evidence="4">The sequence shown here is derived from an EMBL/GenBank/DDBJ whole genome shotgun (WGS) entry which is preliminary data.</text>
</comment>
<evidence type="ECO:0000256" key="2">
    <source>
        <dbReference type="SAM" id="Phobius"/>
    </source>
</evidence>
<protein>
    <recommendedName>
        <fullName evidence="3">Glycosyltransferase 2-like domain-containing protein</fullName>
    </recommendedName>
</protein>
<evidence type="ECO:0000256" key="1">
    <source>
        <dbReference type="SAM" id="MobiDB-lite"/>
    </source>
</evidence>
<feature type="transmembrane region" description="Helical" evidence="2">
    <location>
        <begin position="938"/>
        <end position="958"/>
    </location>
</feature>
<feature type="transmembrane region" description="Helical" evidence="2">
    <location>
        <begin position="569"/>
        <end position="591"/>
    </location>
</feature>
<feature type="region of interest" description="Disordered" evidence="1">
    <location>
        <begin position="1093"/>
        <end position="1152"/>
    </location>
</feature>
<accession>A0A507FCM4</accession>
<gene>
    <name evidence="4" type="ORF">CcCBS67573_g05400</name>
</gene>
<dbReference type="EMBL" id="QEAP01000192">
    <property type="protein sequence ID" value="TPX73330.1"/>
    <property type="molecule type" value="Genomic_DNA"/>
</dbReference>
<dbReference type="InterPro" id="IPR029044">
    <property type="entry name" value="Nucleotide-diphossugar_trans"/>
</dbReference>
<feature type="region of interest" description="Disordered" evidence="1">
    <location>
        <begin position="391"/>
        <end position="420"/>
    </location>
</feature>
<dbReference type="PANTHER" id="PTHR36851:SF1">
    <property type="entry name" value="GLYCO_TRANS_2-LIKE DOMAIN-CONTAINING PROTEIN"/>
    <property type="match status" value="1"/>
</dbReference>
<evidence type="ECO:0000313" key="4">
    <source>
        <dbReference type="EMBL" id="TPX73330.1"/>
    </source>
</evidence>
<keyword evidence="5" id="KW-1185">Reference proteome</keyword>
<keyword evidence="2" id="KW-0472">Membrane</keyword>
<keyword evidence="2" id="KW-1133">Transmembrane helix</keyword>
<feature type="transmembrane region" description="Helical" evidence="2">
    <location>
        <begin position="544"/>
        <end position="563"/>
    </location>
</feature>
<dbReference type="InterPro" id="IPR001173">
    <property type="entry name" value="Glyco_trans_2-like"/>
</dbReference>
<organism evidence="4 5">
    <name type="scientific">Chytriomyces confervae</name>
    <dbReference type="NCBI Taxonomy" id="246404"/>
    <lineage>
        <taxon>Eukaryota</taxon>
        <taxon>Fungi</taxon>
        <taxon>Fungi incertae sedis</taxon>
        <taxon>Chytridiomycota</taxon>
        <taxon>Chytridiomycota incertae sedis</taxon>
        <taxon>Chytridiomycetes</taxon>
        <taxon>Chytridiales</taxon>
        <taxon>Chytriomycetaceae</taxon>
        <taxon>Chytriomyces</taxon>
    </lineage>
</organism>
<keyword evidence="2" id="KW-0812">Transmembrane</keyword>
<evidence type="ECO:0000259" key="3">
    <source>
        <dbReference type="Pfam" id="PF13632"/>
    </source>
</evidence>
<feature type="region of interest" description="Disordered" evidence="1">
    <location>
        <begin position="322"/>
        <end position="370"/>
    </location>
</feature>
<proteinExistence type="predicted"/>
<feature type="compositionally biased region" description="Basic residues" evidence="1">
    <location>
        <begin position="492"/>
        <end position="506"/>
    </location>
</feature>
<dbReference type="STRING" id="246404.A0A507FCM4"/>
<dbReference type="OrthoDB" id="5819478at2759"/>